<dbReference type="SUPFAM" id="SSF56024">
    <property type="entry name" value="Phospholipase D/nuclease"/>
    <property type="match status" value="1"/>
</dbReference>
<dbReference type="CDD" id="cd09203">
    <property type="entry name" value="PLDc_N_DEXD_b1"/>
    <property type="match status" value="1"/>
</dbReference>
<dbReference type="InterPro" id="IPR052511">
    <property type="entry name" value="ATP-dep_Helicase"/>
</dbReference>
<dbReference type="Pfam" id="PF11907">
    <property type="entry name" value="DUF3427"/>
    <property type="match status" value="1"/>
</dbReference>
<dbReference type="EMBL" id="JBHUGD010000003">
    <property type="protein sequence ID" value="MFD1947796.1"/>
    <property type="molecule type" value="Genomic_DNA"/>
</dbReference>
<reference evidence="4" key="1">
    <citation type="journal article" date="2019" name="Int. J. Syst. Evol. Microbiol.">
        <title>The Global Catalogue of Microorganisms (GCM) 10K type strain sequencing project: providing services to taxonomists for standard genome sequencing and annotation.</title>
        <authorList>
            <consortium name="The Broad Institute Genomics Platform"/>
            <consortium name="The Broad Institute Genome Sequencing Center for Infectious Disease"/>
            <person name="Wu L."/>
            <person name="Ma J."/>
        </authorList>
    </citation>
    <scope>NUCLEOTIDE SEQUENCE [LARGE SCALE GENOMIC DNA]</scope>
    <source>
        <strain evidence="4">CGMCC 1.12477</strain>
    </source>
</reference>
<dbReference type="InterPro" id="IPR027417">
    <property type="entry name" value="P-loop_NTPase"/>
</dbReference>
<dbReference type="CDD" id="cd18799">
    <property type="entry name" value="SF2_C_EcoAI-like"/>
    <property type="match status" value="1"/>
</dbReference>
<dbReference type="SUPFAM" id="SSF52540">
    <property type="entry name" value="P-loop containing nucleoside triphosphate hydrolases"/>
    <property type="match status" value="1"/>
</dbReference>
<accession>A0ABW4TPA6</accession>
<dbReference type="SMART" id="SM00490">
    <property type="entry name" value="HELICc"/>
    <property type="match status" value="1"/>
</dbReference>
<organism evidence="3 4">
    <name type="scientific">Nocardioides aestuarii</name>
    <dbReference type="NCBI Taxonomy" id="252231"/>
    <lineage>
        <taxon>Bacteria</taxon>
        <taxon>Bacillati</taxon>
        <taxon>Actinomycetota</taxon>
        <taxon>Actinomycetes</taxon>
        <taxon>Propionibacteriales</taxon>
        <taxon>Nocardioidaceae</taxon>
        <taxon>Nocardioides</taxon>
    </lineage>
</organism>
<evidence type="ECO:0000313" key="3">
    <source>
        <dbReference type="EMBL" id="MFD1947796.1"/>
    </source>
</evidence>
<keyword evidence="4" id="KW-1185">Reference proteome</keyword>
<dbReference type="Pfam" id="PF04851">
    <property type="entry name" value="ResIII"/>
    <property type="match status" value="1"/>
</dbReference>
<dbReference type="PROSITE" id="PS51194">
    <property type="entry name" value="HELICASE_CTER"/>
    <property type="match status" value="1"/>
</dbReference>
<dbReference type="Pfam" id="PF00271">
    <property type="entry name" value="Helicase_C"/>
    <property type="match status" value="1"/>
</dbReference>
<dbReference type="InterPro" id="IPR021835">
    <property type="entry name" value="DUF3427"/>
</dbReference>
<comment type="caution">
    <text evidence="3">The sequence shown here is derived from an EMBL/GenBank/DDBJ whole genome shotgun (WGS) entry which is preliminary data.</text>
</comment>
<proteinExistence type="predicted"/>
<feature type="domain" description="Helicase ATP-binding" evidence="1">
    <location>
        <begin position="338"/>
        <end position="492"/>
    </location>
</feature>
<dbReference type="Pfam" id="PF13091">
    <property type="entry name" value="PLDc_2"/>
    <property type="match status" value="1"/>
</dbReference>
<dbReference type="InterPro" id="IPR025202">
    <property type="entry name" value="PLD-like_dom"/>
</dbReference>
<dbReference type="Gene3D" id="3.40.50.300">
    <property type="entry name" value="P-loop containing nucleotide triphosphate hydrolases"/>
    <property type="match status" value="2"/>
</dbReference>
<dbReference type="SMART" id="SM00487">
    <property type="entry name" value="DEXDc"/>
    <property type="match status" value="1"/>
</dbReference>
<protein>
    <submittedName>
        <fullName evidence="3">DUF3427 domain-containing protein</fullName>
    </submittedName>
</protein>
<dbReference type="CDD" id="cd18032">
    <property type="entry name" value="DEXHc_RE_I_III_res"/>
    <property type="match status" value="1"/>
</dbReference>
<dbReference type="RefSeq" id="WP_343919219.1">
    <property type="nucleotide sequence ID" value="NZ_BAAAJT010000002.1"/>
</dbReference>
<name>A0ABW4TPA6_9ACTN</name>
<dbReference type="PROSITE" id="PS51192">
    <property type="entry name" value="HELICASE_ATP_BIND_1"/>
    <property type="match status" value="1"/>
</dbReference>
<dbReference type="InterPro" id="IPR006935">
    <property type="entry name" value="Helicase/UvrB_N"/>
</dbReference>
<feature type="domain" description="Helicase C-terminal" evidence="2">
    <location>
        <begin position="551"/>
        <end position="700"/>
    </location>
</feature>
<sequence length="1042" mass="116670">MPHETHEYPPGVCEARPVDLGLYESLITEALSNELEPIADGDVRIGAVDPADQPHVLARHVYDVVHRVLANTRDPQSRLDLVNRVLLDLESAEDRVQPPAAQLLRIASVSAPGILALEDVRPSTPLSEAALLTNTKGEPNLGAELRAEIDTADEVDLLCAFVKWHGLRLLEPELRRLQLRKAPLRVITTTYMGATERAALDRLARELGAQIKVQYDAQRTRLHAKAWMFRRQTRFDTAYVGSSNLSRAALLDGVEWNVRISRVGTPTLLEKFHATFDTYWNDASFEPYDPDRDRDRLDDALAEASGVSRHNRVTITLSGLEVRPFSYQQEMLDAIEAERNVHGRHRNLVVAATGTGKTVVAALDYRRLCSGLDRPRLLFVAHRREILEQSLRTYREVLADESFGELYVGGARPERWQHVFASVQSLTSYGVANIPADVFDIVVIDEFHHAQAVTYRRLMDHLAPGELLGLTATPERADGLDVRAFFDGRTAAELRLWDALGADLLCPFHYFAVADGTDLRDIGWSRGRYDEAELSNVFTGNRARAAIVLSQLRDKVLDPGRMRALGFCVSVAHAEFMADVFNEAGVPARAVSGATPAHAREEALADLKARRVNVLFAADLFNEGLDLPDVDTVLFLRPTESATVFLQQLGRGLRRTASKAVLTVLDFVGYHRKEFRFDIKLRALTGYTRRGLEREIQRDFPFLPSGCQIVMDKQAQSLVLDNIRSQVASRWSQMTAELRSYGDQDLPTFLRESGIELSDILRQGQRSWTQLRRAAGLPTPMGSDHETKLLKRVRAFTHVDDPARAQAYDRLLDEEITDLTHLSPAEQRLARMLLFSLWPDGGGHSSYAAGMRALREETAVRGELRSVVDLSFDSARHQTTPLDGPLAAVPLHIHGHYQREEILTALDYASLERKPTSMMQGVAYSARFNADILFVTLKKSEADYSPTTMYRDYPISPTLFHWESQSTTTVQSPTGQRYLNGTSNVLLFVREHHLDDFGTAPYLFLGPAHYVSHEGERPIAITWRLDQPMPAEFFASATVAAG</sequence>
<dbReference type="PANTHER" id="PTHR47962:SF7">
    <property type="entry name" value="MITOCHONDRIAL ATP-DEPENDENT HELICASE IRC3-RELATED"/>
    <property type="match status" value="1"/>
</dbReference>
<dbReference type="PANTHER" id="PTHR47962">
    <property type="entry name" value="ATP-DEPENDENT HELICASE LHR-RELATED-RELATED"/>
    <property type="match status" value="1"/>
</dbReference>
<gene>
    <name evidence="3" type="ORF">ACFSDE_13430</name>
</gene>
<dbReference type="InterPro" id="IPR001650">
    <property type="entry name" value="Helicase_C-like"/>
</dbReference>
<dbReference type="Gene3D" id="3.30.870.10">
    <property type="entry name" value="Endonuclease Chain A"/>
    <property type="match status" value="1"/>
</dbReference>
<evidence type="ECO:0000313" key="4">
    <source>
        <dbReference type="Proteomes" id="UP001597351"/>
    </source>
</evidence>
<dbReference type="Proteomes" id="UP001597351">
    <property type="component" value="Unassembled WGS sequence"/>
</dbReference>
<evidence type="ECO:0000259" key="1">
    <source>
        <dbReference type="PROSITE" id="PS51192"/>
    </source>
</evidence>
<evidence type="ECO:0000259" key="2">
    <source>
        <dbReference type="PROSITE" id="PS51194"/>
    </source>
</evidence>
<dbReference type="InterPro" id="IPR014001">
    <property type="entry name" value="Helicase_ATP-bd"/>
</dbReference>